<sequence>MQFFYCISAIDGSAITRTTTTTTASSPAVNTTSTERTMRKKPIFMFRSDASQQTKGATTEVETPQPSLYEDSGTTETPRTG</sequence>
<protein>
    <submittedName>
        <fullName evidence="2">Uncharacterized protein</fullName>
    </submittedName>
</protein>
<proteinExistence type="predicted"/>
<gene>
    <name evidence="2" type="ORF">TM35_002601000</name>
</gene>
<dbReference type="EMBL" id="NBCO01000260">
    <property type="protein sequence ID" value="ORC77713.1"/>
    <property type="molecule type" value="Genomic_DNA"/>
</dbReference>
<feature type="region of interest" description="Disordered" evidence="1">
    <location>
        <begin position="20"/>
        <end position="81"/>
    </location>
</feature>
<keyword evidence="3" id="KW-1185">Reference proteome</keyword>
<accession>A0A1X0NDM9</accession>
<evidence type="ECO:0000256" key="1">
    <source>
        <dbReference type="SAM" id="MobiDB-lite"/>
    </source>
</evidence>
<organism evidence="2 3">
    <name type="scientific">Trypanosoma theileri</name>
    <dbReference type="NCBI Taxonomy" id="67003"/>
    <lineage>
        <taxon>Eukaryota</taxon>
        <taxon>Discoba</taxon>
        <taxon>Euglenozoa</taxon>
        <taxon>Kinetoplastea</taxon>
        <taxon>Metakinetoplastina</taxon>
        <taxon>Trypanosomatida</taxon>
        <taxon>Trypanosomatidae</taxon>
        <taxon>Trypanosoma</taxon>
    </lineage>
</organism>
<evidence type="ECO:0000313" key="2">
    <source>
        <dbReference type="EMBL" id="ORC77713.1"/>
    </source>
</evidence>
<dbReference type="GeneID" id="39991837"/>
<dbReference type="Proteomes" id="UP000192257">
    <property type="component" value="Unassembled WGS sequence"/>
</dbReference>
<feature type="compositionally biased region" description="Low complexity" evidence="1">
    <location>
        <begin position="20"/>
        <end position="34"/>
    </location>
</feature>
<name>A0A1X0NDM9_9TRYP</name>
<reference evidence="2 3" key="1">
    <citation type="submission" date="2017-03" db="EMBL/GenBank/DDBJ databases">
        <title>An alternative strategy for trypanosome survival in the mammalian bloodstream revealed through genome and transcriptome analysis of the ubiquitous bovine parasite Trypanosoma (Megatrypanum) theileri.</title>
        <authorList>
            <person name="Kelly S."/>
            <person name="Ivens A."/>
            <person name="Mott A."/>
            <person name="O'Neill E."/>
            <person name="Emms D."/>
            <person name="Macleod O."/>
            <person name="Voorheis P."/>
            <person name="Matthews J."/>
            <person name="Matthews K."/>
            <person name="Carrington M."/>
        </authorList>
    </citation>
    <scope>NUCLEOTIDE SEQUENCE [LARGE SCALE GENOMIC DNA]</scope>
    <source>
        <strain evidence="2">Edinburgh</strain>
    </source>
</reference>
<dbReference type="AlphaFoldDB" id="A0A1X0NDM9"/>
<feature type="non-terminal residue" evidence="2">
    <location>
        <position position="81"/>
    </location>
</feature>
<dbReference type="RefSeq" id="XP_028876649.1">
    <property type="nucleotide sequence ID" value="XM_029032057.1"/>
</dbReference>
<evidence type="ECO:0000313" key="3">
    <source>
        <dbReference type="Proteomes" id="UP000192257"/>
    </source>
</evidence>
<feature type="compositionally biased region" description="Polar residues" evidence="1">
    <location>
        <begin position="49"/>
        <end position="81"/>
    </location>
</feature>
<comment type="caution">
    <text evidence="2">The sequence shown here is derived from an EMBL/GenBank/DDBJ whole genome shotgun (WGS) entry which is preliminary data.</text>
</comment>
<dbReference type="VEuPathDB" id="TriTrypDB:TM35_002601000"/>